<dbReference type="OrthoDB" id="2588098at2759"/>
<accession>A0A8H6XNW8</accession>
<dbReference type="EMBL" id="JACAZI010000015">
    <property type="protein sequence ID" value="KAF7344054.1"/>
    <property type="molecule type" value="Genomic_DNA"/>
</dbReference>
<proteinExistence type="predicted"/>
<gene>
    <name evidence="2" type="ORF">MVEN_01694900</name>
</gene>
<name>A0A8H6XNW8_9AGAR</name>
<sequence length="247" mass="27288">MAEIALINIDKCEVVDPSETGHEFKVKEVIANRMTADILWLFTVPADNQPAPAPSPTPKRGSGRRGFGWEAPAPVPVGHWAGDRVLIVDEYVGSAAKKFPADLLAKFPDAEPREDALDYALEHLKHVGLAKYEPAAPDALFPADRIWVVRNLTKHWYARSDALFEPKYCRGPTVTNGLGLSELIWAKIGGAMGVPADSVGHRFDIQTLEVVENPEDGKEWVDKSKHAKRILTQFDESDDVQDLRGES</sequence>
<evidence type="ECO:0000313" key="3">
    <source>
        <dbReference type="Proteomes" id="UP000620124"/>
    </source>
</evidence>
<feature type="region of interest" description="Disordered" evidence="1">
    <location>
        <begin position="49"/>
        <end position="68"/>
    </location>
</feature>
<organism evidence="2 3">
    <name type="scientific">Mycena venus</name>
    <dbReference type="NCBI Taxonomy" id="2733690"/>
    <lineage>
        <taxon>Eukaryota</taxon>
        <taxon>Fungi</taxon>
        <taxon>Dikarya</taxon>
        <taxon>Basidiomycota</taxon>
        <taxon>Agaricomycotina</taxon>
        <taxon>Agaricomycetes</taxon>
        <taxon>Agaricomycetidae</taxon>
        <taxon>Agaricales</taxon>
        <taxon>Marasmiineae</taxon>
        <taxon>Mycenaceae</taxon>
        <taxon>Mycena</taxon>
    </lineage>
</organism>
<keyword evidence="3" id="KW-1185">Reference proteome</keyword>
<dbReference type="Proteomes" id="UP000620124">
    <property type="component" value="Unassembled WGS sequence"/>
</dbReference>
<protein>
    <submittedName>
        <fullName evidence="2">F-box domain containing protein</fullName>
    </submittedName>
</protein>
<evidence type="ECO:0000313" key="2">
    <source>
        <dbReference type="EMBL" id="KAF7344054.1"/>
    </source>
</evidence>
<evidence type="ECO:0000256" key="1">
    <source>
        <dbReference type="SAM" id="MobiDB-lite"/>
    </source>
</evidence>
<reference evidence="2" key="1">
    <citation type="submission" date="2020-05" db="EMBL/GenBank/DDBJ databases">
        <title>Mycena genomes resolve the evolution of fungal bioluminescence.</title>
        <authorList>
            <person name="Tsai I.J."/>
        </authorList>
    </citation>
    <scope>NUCLEOTIDE SEQUENCE</scope>
    <source>
        <strain evidence="2">CCC161011</strain>
    </source>
</reference>
<dbReference type="AlphaFoldDB" id="A0A8H6XNW8"/>
<comment type="caution">
    <text evidence="2">The sequence shown here is derived from an EMBL/GenBank/DDBJ whole genome shotgun (WGS) entry which is preliminary data.</text>
</comment>